<evidence type="ECO:0000313" key="1">
    <source>
        <dbReference type="EMBL" id="TVP40938.1"/>
    </source>
</evidence>
<proteinExistence type="predicted"/>
<organism evidence="1 2">
    <name type="scientific">Candidatus Nitrosocosmicus arcticus</name>
    <dbReference type="NCBI Taxonomy" id="2035267"/>
    <lineage>
        <taxon>Archaea</taxon>
        <taxon>Nitrososphaerota</taxon>
        <taxon>Nitrososphaeria</taxon>
        <taxon>Nitrososphaerales</taxon>
        <taxon>Nitrososphaeraceae</taxon>
        <taxon>Candidatus Nitrosocosmicus</taxon>
    </lineage>
</organism>
<dbReference type="Proteomes" id="UP000315289">
    <property type="component" value="Unassembled WGS sequence"/>
</dbReference>
<sequence>MTNLSERNDQIKEIKERTIKWTRTRISSLYLKEVKLNLYQRLPSILR</sequence>
<comment type="caution">
    <text evidence="1">The sequence shown here is derived from an EMBL/GenBank/DDBJ whole genome shotgun (WGS) entry which is preliminary data.</text>
</comment>
<keyword evidence="2" id="KW-1185">Reference proteome</keyword>
<gene>
    <name evidence="1" type="ORF">NARC_50119</name>
</gene>
<accession>A0A557SWF8</accession>
<protein>
    <submittedName>
        <fullName evidence="1">Uncharacterized protein</fullName>
    </submittedName>
</protein>
<reference evidence="1 2" key="1">
    <citation type="journal article" date="2019" name="Front. Microbiol.">
        <title>Ammonia Oxidation by the Arctic Terrestrial Thaumarchaeote Candidatus Nitrosocosmicus arcticus Is Stimulated by Increasing Temperatures.</title>
        <authorList>
            <person name="Alves R.J.E."/>
            <person name="Kerou M."/>
            <person name="Zappe A."/>
            <person name="Bittner R."/>
            <person name="Abby S.S."/>
            <person name="Schmidt H.A."/>
            <person name="Pfeifer K."/>
            <person name="Schleper C."/>
        </authorList>
    </citation>
    <scope>NUCLEOTIDE SEQUENCE [LARGE SCALE GENOMIC DNA]</scope>
    <source>
        <strain evidence="1 2">Kfb</strain>
    </source>
</reference>
<name>A0A557SWF8_9ARCH</name>
<dbReference type="EMBL" id="VOAH01000005">
    <property type="protein sequence ID" value="TVP40938.1"/>
    <property type="molecule type" value="Genomic_DNA"/>
</dbReference>
<dbReference type="AlphaFoldDB" id="A0A557SWF8"/>
<evidence type="ECO:0000313" key="2">
    <source>
        <dbReference type="Proteomes" id="UP000315289"/>
    </source>
</evidence>